<sequence length="156" mass="16670">MAKAVAVAVAVRWQFGGSCSCSSWLRGGCDSCEDSCGLSASEFGLSLACFSSARCNETGHLKSKPLSLSALVPQPPQKLEAEGAQIRSRTAARRDLTRKAESQRRRAKALTLALEYCSPCQALTIPRCNDAICCNNSRPIPRTLADSTKDVPHGPD</sequence>
<dbReference type="AlphaFoldDB" id="A0AAJ0HPF1"/>
<proteinExistence type="predicted"/>
<organism evidence="2 3">
    <name type="scientific">Lasiosphaeria hispida</name>
    <dbReference type="NCBI Taxonomy" id="260671"/>
    <lineage>
        <taxon>Eukaryota</taxon>
        <taxon>Fungi</taxon>
        <taxon>Dikarya</taxon>
        <taxon>Ascomycota</taxon>
        <taxon>Pezizomycotina</taxon>
        <taxon>Sordariomycetes</taxon>
        <taxon>Sordariomycetidae</taxon>
        <taxon>Sordariales</taxon>
        <taxon>Lasiosphaeriaceae</taxon>
        <taxon>Lasiosphaeria</taxon>
    </lineage>
</organism>
<name>A0AAJ0HPF1_9PEZI</name>
<feature type="region of interest" description="Disordered" evidence="1">
    <location>
        <begin position="77"/>
        <end position="102"/>
    </location>
</feature>
<protein>
    <submittedName>
        <fullName evidence="2">Uncharacterized protein</fullName>
    </submittedName>
</protein>
<feature type="compositionally biased region" description="Basic and acidic residues" evidence="1">
    <location>
        <begin position="92"/>
        <end position="102"/>
    </location>
</feature>
<comment type="caution">
    <text evidence="2">The sequence shown here is derived from an EMBL/GenBank/DDBJ whole genome shotgun (WGS) entry which is preliminary data.</text>
</comment>
<evidence type="ECO:0000256" key="1">
    <source>
        <dbReference type="SAM" id="MobiDB-lite"/>
    </source>
</evidence>
<keyword evidence="3" id="KW-1185">Reference proteome</keyword>
<dbReference type="EMBL" id="JAUIQD010000002">
    <property type="protein sequence ID" value="KAK3358765.1"/>
    <property type="molecule type" value="Genomic_DNA"/>
</dbReference>
<reference evidence="2" key="1">
    <citation type="journal article" date="2023" name="Mol. Phylogenet. Evol.">
        <title>Genome-scale phylogeny and comparative genomics of the fungal order Sordariales.</title>
        <authorList>
            <person name="Hensen N."/>
            <person name="Bonometti L."/>
            <person name="Westerberg I."/>
            <person name="Brannstrom I.O."/>
            <person name="Guillou S."/>
            <person name="Cros-Aarteil S."/>
            <person name="Calhoun S."/>
            <person name="Haridas S."/>
            <person name="Kuo A."/>
            <person name="Mondo S."/>
            <person name="Pangilinan J."/>
            <person name="Riley R."/>
            <person name="LaButti K."/>
            <person name="Andreopoulos B."/>
            <person name="Lipzen A."/>
            <person name="Chen C."/>
            <person name="Yan M."/>
            <person name="Daum C."/>
            <person name="Ng V."/>
            <person name="Clum A."/>
            <person name="Steindorff A."/>
            <person name="Ohm R.A."/>
            <person name="Martin F."/>
            <person name="Silar P."/>
            <person name="Natvig D.O."/>
            <person name="Lalanne C."/>
            <person name="Gautier V."/>
            <person name="Ament-Velasquez S.L."/>
            <person name="Kruys A."/>
            <person name="Hutchinson M.I."/>
            <person name="Powell A.J."/>
            <person name="Barry K."/>
            <person name="Miller A.N."/>
            <person name="Grigoriev I.V."/>
            <person name="Debuchy R."/>
            <person name="Gladieux P."/>
            <person name="Hiltunen Thoren M."/>
            <person name="Johannesson H."/>
        </authorList>
    </citation>
    <scope>NUCLEOTIDE SEQUENCE</scope>
    <source>
        <strain evidence="2">CBS 955.72</strain>
    </source>
</reference>
<gene>
    <name evidence="2" type="ORF">B0T25DRAFT_74624</name>
</gene>
<accession>A0AAJ0HPF1</accession>
<evidence type="ECO:0000313" key="2">
    <source>
        <dbReference type="EMBL" id="KAK3358765.1"/>
    </source>
</evidence>
<dbReference type="Proteomes" id="UP001275084">
    <property type="component" value="Unassembled WGS sequence"/>
</dbReference>
<reference evidence="2" key="2">
    <citation type="submission" date="2023-06" db="EMBL/GenBank/DDBJ databases">
        <authorList>
            <consortium name="Lawrence Berkeley National Laboratory"/>
            <person name="Haridas S."/>
            <person name="Hensen N."/>
            <person name="Bonometti L."/>
            <person name="Westerberg I."/>
            <person name="Brannstrom I.O."/>
            <person name="Guillou S."/>
            <person name="Cros-Aarteil S."/>
            <person name="Calhoun S."/>
            <person name="Kuo A."/>
            <person name="Mondo S."/>
            <person name="Pangilinan J."/>
            <person name="Riley R."/>
            <person name="Labutti K."/>
            <person name="Andreopoulos B."/>
            <person name="Lipzen A."/>
            <person name="Chen C."/>
            <person name="Yanf M."/>
            <person name="Daum C."/>
            <person name="Ng V."/>
            <person name="Clum A."/>
            <person name="Steindorff A."/>
            <person name="Ohm R."/>
            <person name="Martin F."/>
            <person name="Silar P."/>
            <person name="Natvig D."/>
            <person name="Lalanne C."/>
            <person name="Gautier V."/>
            <person name="Ament-Velasquez S.L."/>
            <person name="Kruys A."/>
            <person name="Hutchinson M.I."/>
            <person name="Powell A.J."/>
            <person name="Barry K."/>
            <person name="Miller A.N."/>
            <person name="Grigoriev I.V."/>
            <person name="Debuchy R."/>
            <person name="Gladieux P."/>
            <person name="Thoren M.H."/>
            <person name="Johannesson H."/>
        </authorList>
    </citation>
    <scope>NUCLEOTIDE SEQUENCE</scope>
    <source>
        <strain evidence="2">CBS 955.72</strain>
    </source>
</reference>
<evidence type="ECO:0000313" key="3">
    <source>
        <dbReference type="Proteomes" id="UP001275084"/>
    </source>
</evidence>